<dbReference type="InterPro" id="IPR001375">
    <property type="entry name" value="Peptidase_S9_cat"/>
</dbReference>
<protein>
    <submittedName>
        <fullName evidence="8">Peptidase S9A, prolyl oligopeptidase</fullName>
    </submittedName>
</protein>
<feature type="domain" description="Peptidase S9A N-terminal" evidence="7">
    <location>
        <begin position="21"/>
        <end position="390"/>
    </location>
</feature>
<evidence type="ECO:0000313" key="9">
    <source>
        <dbReference type="Proteomes" id="UP000018211"/>
    </source>
</evidence>
<evidence type="ECO:0000256" key="1">
    <source>
        <dbReference type="ARBA" id="ARBA00005228"/>
    </source>
</evidence>
<keyword evidence="4" id="KW-0720">Serine protease</keyword>
<dbReference type="SUPFAM" id="SSF53474">
    <property type="entry name" value="alpha/beta-Hydrolases"/>
    <property type="match status" value="1"/>
</dbReference>
<proteinExistence type="inferred from homology"/>
<organism evidence="8 9">
    <name type="scientific">Vibrio nigripulchritudo SOn1</name>
    <dbReference type="NCBI Taxonomy" id="1238450"/>
    <lineage>
        <taxon>Bacteria</taxon>
        <taxon>Pseudomonadati</taxon>
        <taxon>Pseudomonadota</taxon>
        <taxon>Gammaproteobacteria</taxon>
        <taxon>Vibrionales</taxon>
        <taxon>Vibrionaceae</taxon>
        <taxon>Vibrio</taxon>
    </lineage>
</organism>
<gene>
    <name evidence="8" type="ORF">VIBNISOn1_830091</name>
</gene>
<dbReference type="InterPro" id="IPR002470">
    <property type="entry name" value="Peptidase_S9A"/>
</dbReference>
<dbReference type="Pfam" id="PF00326">
    <property type="entry name" value="Peptidase_S9"/>
    <property type="match status" value="1"/>
</dbReference>
<dbReference type="RefSeq" id="WP_022613622.1">
    <property type="nucleotide sequence ID" value="NZ_LK391965.1"/>
</dbReference>
<evidence type="ECO:0000256" key="3">
    <source>
        <dbReference type="ARBA" id="ARBA00022801"/>
    </source>
</evidence>
<comment type="similarity">
    <text evidence="1">Belongs to the peptidase S9A family.</text>
</comment>
<dbReference type="PANTHER" id="PTHR11757:SF19">
    <property type="entry name" value="PROLYL ENDOPEPTIDASE-LIKE"/>
    <property type="match status" value="1"/>
</dbReference>
<feature type="chain" id="PRO_5043629347" evidence="5">
    <location>
        <begin position="21"/>
        <end position="668"/>
    </location>
</feature>
<dbReference type="Gene3D" id="3.40.50.1820">
    <property type="entry name" value="alpha/beta hydrolase"/>
    <property type="match status" value="1"/>
</dbReference>
<feature type="domain" description="Peptidase S9 prolyl oligopeptidase catalytic" evidence="6">
    <location>
        <begin position="452"/>
        <end position="662"/>
    </location>
</feature>
<evidence type="ECO:0000259" key="7">
    <source>
        <dbReference type="Pfam" id="PF02897"/>
    </source>
</evidence>
<dbReference type="Proteomes" id="UP000018211">
    <property type="component" value="Unassembled WGS sequence"/>
</dbReference>
<evidence type="ECO:0000256" key="2">
    <source>
        <dbReference type="ARBA" id="ARBA00022670"/>
    </source>
</evidence>
<dbReference type="PANTHER" id="PTHR11757">
    <property type="entry name" value="PROTEASE FAMILY S9A OLIGOPEPTIDASE"/>
    <property type="match status" value="1"/>
</dbReference>
<dbReference type="Gene3D" id="2.130.10.120">
    <property type="entry name" value="Prolyl oligopeptidase, N-terminal domain"/>
    <property type="match status" value="1"/>
</dbReference>
<dbReference type="SUPFAM" id="SSF50993">
    <property type="entry name" value="Peptidase/esterase 'gauge' domain"/>
    <property type="match status" value="1"/>
</dbReference>
<evidence type="ECO:0000256" key="5">
    <source>
        <dbReference type="SAM" id="SignalP"/>
    </source>
</evidence>
<dbReference type="EMBL" id="CAOF01000179">
    <property type="protein sequence ID" value="CCO49533.1"/>
    <property type="molecule type" value="Genomic_DNA"/>
</dbReference>
<keyword evidence="5" id="KW-0732">Signal</keyword>
<feature type="signal peptide" evidence="5">
    <location>
        <begin position="1"/>
        <end position="20"/>
    </location>
</feature>
<dbReference type="InterPro" id="IPR023302">
    <property type="entry name" value="Pept_S9A_N"/>
</dbReference>
<dbReference type="PRINTS" id="PR00862">
    <property type="entry name" value="PROLIGOPTASE"/>
</dbReference>
<keyword evidence="3" id="KW-0378">Hydrolase</keyword>
<keyword evidence="2" id="KW-0645">Protease</keyword>
<dbReference type="InterPro" id="IPR051543">
    <property type="entry name" value="Serine_Peptidase_S9A"/>
</dbReference>
<dbReference type="AlphaFoldDB" id="A0AAV2VYF6"/>
<dbReference type="GO" id="GO:0006508">
    <property type="term" value="P:proteolysis"/>
    <property type="evidence" value="ECO:0007669"/>
    <property type="project" value="UniProtKB-KW"/>
</dbReference>
<evidence type="ECO:0000256" key="4">
    <source>
        <dbReference type="ARBA" id="ARBA00022825"/>
    </source>
</evidence>
<dbReference type="GO" id="GO:0004252">
    <property type="term" value="F:serine-type endopeptidase activity"/>
    <property type="evidence" value="ECO:0007669"/>
    <property type="project" value="InterPro"/>
</dbReference>
<evidence type="ECO:0000313" key="8">
    <source>
        <dbReference type="EMBL" id="CCO49533.1"/>
    </source>
</evidence>
<comment type="caution">
    <text evidence="8">The sequence shown here is derived from an EMBL/GenBank/DDBJ whole genome shotgun (WGS) entry which is preliminary data.</text>
</comment>
<sequence>MRWRSSFVLFTSLFCTSVLAQDEFDWLRDDARSNGEVKQFLSEQNNATTEYLKGNETLKQALLDEWQNDNVVKADSPWLLMRGMYYKLGVKNGQRAILMKSTQSASEEVLLDLSNRQQDHDYYHLAAWRLSADGSKIALAEDITGTGEHRISVVDLDTESESVVADGTESTILWSSDSQSIFVIKQELPTLRPYKLVQIDLKSKKQTPVFTESDSAWLVSAYLASDSHWAVIQSNNESSVEQVLLNLKTGALSKTLLPRKDGKEYFADVADDQLFLNSNHNNGFAIWKKSLSSENGEFQLIFRPESGEVIDNFYLFESALVVATLRGQDKYLTAVRNGKTLWKKSLSEDGVVTWVKRNGDFSSNRIRLRSMSLVQPPKWSELDVKSGKVSDLSSDFYPEHHPQNYVSKQIWVEKGSIRVPVTLAYRKDTLTENSPVILYGYGAYGVTMRPYFMPQIVSVLNQGAIYAIAHVRGGGFLGSDWHVAGRGINKQNGIDDFHVASQFMKTFQRGQRPVLAIGGSAGGTLVAAAINQKPDLYQGAVLQVPFLDVVNSMSDSNLPLSDQQHLEWGNPKDAQEQRVMLEFDPYQNLKKQSYPPVLVRVGYQDRRVPFWEGAKYIAQMQKLSTADNPYLLRTDFVSGHRPDRRHALNFQAEEYAFLLSLVQHSSAE</sequence>
<accession>A0AAV2VYF6</accession>
<dbReference type="Pfam" id="PF02897">
    <property type="entry name" value="Peptidase_S9_N"/>
    <property type="match status" value="1"/>
</dbReference>
<dbReference type="InterPro" id="IPR029058">
    <property type="entry name" value="AB_hydrolase_fold"/>
</dbReference>
<evidence type="ECO:0000259" key="6">
    <source>
        <dbReference type="Pfam" id="PF00326"/>
    </source>
</evidence>
<name>A0AAV2VYF6_9VIBR</name>
<reference evidence="8 9" key="1">
    <citation type="journal article" date="2013" name="ISME J.">
        <title>Comparative genomics of pathogenic lineages of Vibrio nigripulchritudo identifies virulence-associated traits.</title>
        <authorList>
            <person name="Goudenege D."/>
            <person name="Labreuche Y."/>
            <person name="Krin E."/>
            <person name="Ansquer D."/>
            <person name="Mangenot S."/>
            <person name="Calteau A."/>
            <person name="Medigue C."/>
            <person name="Mazel D."/>
            <person name="Polz M.F."/>
            <person name="Le Roux F."/>
        </authorList>
    </citation>
    <scope>NUCLEOTIDE SEQUENCE [LARGE SCALE GENOMIC DNA]</scope>
    <source>
        <strain evidence="8 9">SOn1</strain>
    </source>
</reference>